<dbReference type="InterPro" id="IPR046521">
    <property type="entry name" value="DUF6698"/>
</dbReference>
<dbReference type="EMBL" id="KN822197">
    <property type="protein sequence ID" value="KIM52858.1"/>
    <property type="molecule type" value="Genomic_DNA"/>
</dbReference>
<evidence type="ECO:0000313" key="3">
    <source>
        <dbReference type="Proteomes" id="UP000053989"/>
    </source>
</evidence>
<dbReference type="OrthoDB" id="3231188at2759"/>
<feature type="region of interest" description="Disordered" evidence="1">
    <location>
        <begin position="243"/>
        <end position="283"/>
    </location>
</feature>
<name>A0A0C2YT36_9AGAM</name>
<dbReference type="STRING" id="1036808.A0A0C2YT36"/>
<reference evidence="3" key="2">
    <citation type="submission" date="2015-01" db="EMBL/GenBank/DDBJ databases">
        <title>Evolutionary Origins and Diversification of the Mycorrhizal Mutualists.</title>
        <authorList>
            <consortium name="DOE Joint Genome Institute"/>
            <consortium name="Mycorrhizal Genomics Consortium"/>
            <person name="Kohler A."/>
            <person name="Kuo A."/>
            <person name="Nagy L.G."/>
            <person name="Floudas D."/>
            <person name="Copeland A."/>
            <person name="Barry K.W."/>
            <person name="Cichocki N."/>
            <person name="Veneault-Fourrey C."/>
            <person name="LaButti K."/>
            <person name="Lindquist E.A."/>
            <person name="Lipzen A."/>
            <person name="Lundell T."/>
            <person name="Morin E."/>
            <person name="Murat C."/>
            <person name="Riley R."/>
            <person name="Ohm R."/>
            <person name="Sun H."/>
            <person name="Tunlid A."/>
            <person name="Henrissat B."/>
            <person name="Grigoriev I.V."/>
            <person name="Hibbett D.S."/>
            <person name="Martin F."/>
        </authorList>
    </citation>
    <scope>NUCLEOTIDE SEQUENCE [LARGE SCALE GENOMIC DNA]</scope>
    <source>
        <strain evidence="3">Foug A</strain>
    </source>
</reference>
<feature type="compositionally biased region" description="Basic residues" evidence="1">
    <location>
        <begin position="270"/>
        <end position="283"/>
    </location>
</feature>
<evidence type="ECO:0000313" key="2">
    <source>
        <dbReference type="EMBL" id="KIM52858.1"/>
    </source>
</evidence>
<dbReference type="AlphaFoldDB" id="A0A0C2YT36"/>
<evidence type="ECO:0000256" key="1">
    <source>
        <dbReference type="SAM" id="MobiDB-lite"/>
    </source>
</evidence>
<reference evidence="2 3" key="1">
    <citation type="submission" date="2014-04" db="EMBL/GenBank/DDBJ databases">
        <authorList>
            <consortium name="DOE Joint Genome Institute"/>
            <person name="Kuo A."/>
            <person name="Kohler A."/>
            <person name="Nagy L.G."/>
            <person name="Floudas D."/>
            <person name="Copeland A."/>
            <person name="Barry K.W."/>
            <person name="Cichocki N."/>
            <person name="Veneault-Fourrey C."/>
            <person name="LaButti K."/>
            <person name="Lindquist E.A."/>
            <person name="Lipzen A."/>
            <person name="Lundell T."/>
            <person name="Morin E."/>
            <person name="Murat C."/>
            <person name="Sun H."/>
            <person name="Tunlid A."/>
            <person name="Henrissat B."/>
            <person name="Grigoriev I.V."/>
            <person name="Hibbett D.S."/>
            <person name="Martin F."/>
            <person name="Nordberg H.P."/>
            <person name="Cantor M.N."/>
            <person name="Hua S.X."/>
        </authorList>
    </citation>
    <scope>NUCLEOTIDE SEQUENCE [LARGE SCALE GENOMIC DNA]</scope>
    <source>
        <strain evidence="2 3">Foug A</strain>
    </source>
</reference>
<gene>
    <name evidence="2" type="ORF">SCLCIDRAFT_140200</name>
</gene>
<dbReference type="Pfam" id="PF20414">
    <property type="entry name" value="DUF6698"/>
    <property type="match status" value="1"/>
</dbReference>
<dbReference type="InParanoid" id="A0A0C2YT36"/>
<accession>A0A0C2YT36</accession>
<sequence>MQTGRSDIIHNLHNNADNIFGLPKSHFVTTCEHLKVPTVVEMLGVKDTLNPTYSIWYPFLFKDMRVNMRKLFSNWKLLSQILKVALWGQTSLANGYVRCGGPITNGQRWQISAITPGCIAWAAMLLMFLLSPDSEFPGNGTGAVSKILYHSVFQEYKQLLVIKWGDPYIQAIVAEMNKFVFGCPEKEKSTSGMAEDLTVQIDAALATMDAAGLTDDENAKEDTPHPVMSPPGSPLTLDENLADGAGIPSSTVSENIMSSEATTTTTQGRGRSRGRGRGRHIVM</sequence>
<dbReference type="Proteomes" id="UP000053989">
    <property type="component" value="Unassembled WGS sequence"/>
</dbReference>
<dbReference type="HOGENOM" id="CLU_085814_0_0_1"/>
<keyword evidence="3" id="KW-1185">Reference proteome</keyword>
<protein>
    <submittedName>
        <fullName evidence="2">Uncharacterized protein</fullName>
    </submittedName>
</protein>
<organism evidence="2 3">
    <name type="scientific">Scleroderma citrinum Foug A</name>
    <dbReference type="NCBI Taxonomy" id="1036808"/>
    <lineage>
        <taxon>Eukaryota</taxon>
        <taxon>Fungi</taxon>
        <taxon>Dikarya</taxon>
        <taxon>Basidiomycota</taxon>
        <taxon>Agaricomycotina</taxon>
        <taxon>Agaricomycetes</taxon>
        <taxon>Agaricomycetidae</taxon>
        <taxon>Boletales</taxon>
        <taxon>Sclerodermatineae</taxon>
        <taxon>Sclerodermataceae</taxon>
        <taxon>Scleroderma</taxon>
    </lineage>
</organism>
<feature type="compositionally biased region" description="Polar residues" evidence="1">
    <location>
        <begin position="248"/>
        <end position="261"/>
    </location>
</feature>
<proteinExistence type="predicted"/>